<reference evidence="1 2" key="1">
    <citation type="journal article" date="2018" name="Sci. Rep.">
        <title>Comparative genomics provides insights into the lifestyle and reveals functional heterogeneity of dark septate endophytic fungi.</title>
        <authorList>
            <person name="Knapp D.G."/>
            <person name="Nemeth J.B."/>
            <person name="Barry K."/>
            <person name="Hainaut M."/>
            <person name="Henrissat B."/>
            <person name="Johnson J."/>
            <person name="Kuo A."/>
            <person name="Lim J.H.P."/>
            <person name="Lipzen A."/>
            <person name="Nolan M."/>
            <person name="Ohm R.A."/>
            <person name="Tamas L."/>
            <person name="Grigoriev I.V."/>
            <person name="Spatafora J.W."/>
            <person name="Nagy L.G."/>
            <person name="Kovacs G.M."/>
        </authorList>
    </citation>
    <scope>NUCLEOTIDE SEQUENCE [LARGE SCALE GENOMIC DNA]</scope>
    <source>
        <strain evidence="1 2">DSE2036</strain>
    </source>
</reference>
<keyword evidence="2" id="KW-1185">Reference proteome</keyword>
<gene>
    <name evidence="1" type="ORF">DM02DRAFT_318251</name>
</gene>
<organism evidence="1 2">
    <name type="scientific">Periconia macrospinosa</name>
    <dbReference type="NCBI Taxonomy" id="97972"/>
    <lineage>
        <taxon>Eukaryota</taxon>
        <taxon>Fungi</taxon>
        <taxon>Dikarya</taxon>
        <taxon>Ascomycota</taxon>
        <taxon>Pezizomycotina</taxon>
        <taxon>Dothideomycetes</taxon>
        <taxon>Pleosporomycetidae</taxon>
        <taxon>Pleosporales</taxon>
        <taxon>Massarineae</taxon>
        <taxon>Periconiaceae</taxon>
        <taxon>Periconia</taxon>
    </lineage>
</organism>
<protein>
    <submittedName>
        <fullName evidence="1">Uncharacterized protein</fullName>
    </submittedName>
</protein>
<dbReference type="EMBL" id="KZ805348">
    <property type="protein sequence ID" value="PVI02066.1"/>
    <property type="molecule type" value="Genomic_DNA"/>
</dbReference>
<evidence type="ECO:0000313" key="2">
    <source>
        <dbReference type="Proteomes" id="UP000244855"/>
    </source>
</evidence>
<accession>A0A2V1DVJ1</accession>
<name>A0A2V1DVJ1_9PLEO</name>
<sequence length="153" mass="17409">MTRWWERWKELGRRQTFYLFHTVPFCLSHAHAHAQSHSPSPMRPPLLGLLHVHYSSATAMTACARALLTTRYVPYSTVINVQLPTTEPPVPVLPVALPLGIGKCRTHVDSGSQKQVDNCPLSTWSASRQRWGMAQWHDGWDKCRRGKGVDRNQ</sequence>
<dbReference type="Proteomes" id="UP000244855">
    <property type="component" value="Unassembled WGS sequence"/>
</dbReference>
<proteinExistence type="predicted"/>
<dbReference type="AlphaFoldDB" id="A0A2V1DVJ1"/>
<evidence type="ECO:0000313" key="1">
    <source>
        <dbReference type="EMBL" id="PVI02066.1"/>
    </source>
</evidence>